<dbReference type="RefSeq" id="WP_220477171.1">
    <property type="nucleotide sequence ID" value="NZ_BAAAKT010000004.1"/>
</dbReference>
<proteinExistence type="predicted"/>
<name>A0A839FX63_9MICC</name>
<dbReference type="InterPro" id="IPR003812">
    <property type="entry name" value="Fido"/>
</dbReference>
<dbReference type="SUPFAM" id="SSF140931">
    <property type="entry name" value="Fic-like"/>
    <property type="match status" value="1"/>
</dbReference>
<comment type="caution">
    <text evidence="3">The sequence shown here is derived from an EMBL/GenBank/DDBJ whole genome shotgun (WGS) entry which is preliminary data.</text>
</comment>
<feature type="region of interest" description="Disordered" evidence="1">
    <location>
        <begin position="106"/>
        <end position="130"/>
    </location>
</feature>
<feature type="domain" description="Fido" evidence="2">
    <location>
        <begin position="67"/>
        <end position="208"/>
    </location>
</feature>
<dbReference type="InterPro" id="IPR036597">
    <property type="entry name" value="Fido-like_dom_sf"/>
</dbReference>
<reference evidence="3 4" key="1">
    <citation type="submission" date="2020-08" db="EMBL/GenBank/DDBJ databases">
        <title>Sequencing the genomes of 1000 actinobacteria strains.</title>
        <authorList>
            <person name="Klenk H.-P."/>
        </authorList>
    </citation>
    <scope>NUCLEOTIDE SEQUENCE [LARGE SCALE GENOMIC DNA]</scope>
    <source>
        <strain evidence="3 4">DSM 19081</strain>
    </source>
</reference>
<feature type="compositionally biased region" description="Polar residues" evidence="1">
    <location>
        <begin position="114"/>
        <end position="127"/>
    </location>
</feature>
<dbReference type="PROSITE" id="PS51459">
    <property type="entry name" value="FIDO"/>
    <property type="match status" value="1"/>
</dbReference>
<protein>
    <submittedName>
        <fullName evidence="3">Prophage maintenance system killer protein</fullName>
    </submittedName>
</protein>
<gene>
    <name evidence="3" type="ORF">HNR24_001280</name>
</gene>
<organism evidence="3 4">
    <name type="scientific">Nesterenkonia jeotgali</name>
    <dbReference type="NCBI Taxonomy" id="317018"/>
    <lineage>
        <taxon>Bacteria</taxon>
        <taxon>Bacillati</taxon>
        <taxon>Actinomycetota</taxon>
        <taxon>Actinomycetes</taxon>
        <taxon>Micrococcales</taxon>
        <taxon>Micrococcaceae</taxon>
        <taxon>Nesterenkonia</taxon>
    </lineage>
</organism>
<evidence type="ECO:0000313" key="3">
    <source>
        <dbReference type="EMBL" id="MBA8921347.1"/>
    </source>
</evidence>
<evidence type="ECO:0000256" key="1">
    <source>
        <dbReference type="SAM" id="MobiDB-lite"/>
    </source>
</evidence>
<dbReference type="Proteomes" id="UP000546252">
    <property type="component" value="Unassembled WGS sequence"/>
</dbReference>
<dbReference type="EMBL" id="JACJIH010000001">
    <property type="protein sequence ID" value="MBA8921347.1"/>
    <property type="molecule type" value="Genomic_DNA"/>
</dbReference>
<evidence type="ECO:0000313" key="4">
    <source>
        <dbReference type="Proteomes" id="UP000546252"/>
    </source>
</evidence>
<dbReference type="Pfam" id="PF02661">
    <property type="entry name" value="Fic"/>
    <property type="match status" value="1"/>
</dbReference>
<sequence>MSVADMAGVVFSAGTVFDGLSVSRQDTESFLHSGSIEGVTSRFDLALLQDLRDVAAFVIDHQGQRSIDADYLCEVNAQITRTGAINPGKRRSSGQQIGVNTRYGRHEPKALSQPDLQSLVESSTSGPDPQEKALELFVNTAKTQPFQDGNKRTAIFAANGLLLNKNAGRLLTIPVDENDLSLADAFNDALAIAYIQGDHQPVKDLLREQGFAPQC</sequence>
<dbReference type="Gene3D" id="1.10.3290.10">
    <property type="entry name" value="Fido-like domain"/>
    <property type="match status" value="1"/>
</dbReference>
<accession>A0A839FX63</accession>
<evidence type="ECO:0000259" key="2">
    <source>
        <dbReference type="PROSITE" id="PS51459"/>
    </source>
</evidence>
<dbReference type="AlphaFoldDB" id="A0A839FX63"/>